<evidence type="ECO:0000256" key="1">
    <source>
        <dbReference type="SAM" id="MobiDB-lite"/>
    </source>
</evidence>
<dbReference type="Proteomes" id="UP001597497">
    <property type="component" value="Unassembled WGS sequence"/>
</dbReference>
<keyword evidence="2" id="KW-1133">Transmembrane helix</keyword>
<keyword evidence="2" id="KW-0812">Transmembrane</keyword>
<feature type="compositionally biased region" description="Basic and acidic residues" evidence="1">
    <location>
        <begin position="20"/>
        <end position="43"/>
    </location>
</feature>
<accession>A0ABW5RF98</accession>
<dbReference type="RefSeq" id="WP_379931198.1">
    <property type="nucleotide sequence ID" value="NZ_JBHUMM010000045.1"/>
</dbReference>
<dbReference type="EMBL" id="JBHUMM010000045">
    <property type="protein sequence ID" value="MFD2673612.1"/>
    <property type="molecule type" value="Genomic_DNA"/>
</dbReference>
<protein>
    <submittedName>
        <fullName evidence="3">PepSY-associated TM helix domain-containing protein</fullName>
    </submittedName>
</protein>
<organism evidence="3 4">
    <name type="scientific">Marinicrinis sediminis</name>
    <dbReference type="NCBI Taxonomy" id="1652465"/>
    <lineage>
        <taxon>Bacteria</taxon>
        <taxon>Bacillati</taxon>
        <taxon>Bacillota</taxon>
        <taxon>Bacilli</taxon>
        <taxon>Bacillales</taxon>
        <taxon>Paenibacillaceae</taxon>
    </lineage>
</organism>
<dbReference type="PANTHER" id="PTHR34219:SF1">
    <property type="entry name" value="PEPSY DOMAIN-CONTAINING PROTEIN"/>
    <property type="match status" value="1"/>
</dbReference>
<feature type="transmembrane region" description="Helical" evidence="2">
    <location>
        <begin position="56"/>
        <end position="80"/>
    </location>
</feature>
<feature type="compositionally biased region" description="Polar residues" evidence="1">
    <location>
        <begin position="9"/>
        <end position="19"/>
    </location>
</feature>
<feature type="transmembrane region" description="Helical" evidence="2">
    <location>
        <begin position="454"/>
        <end position="484"/>
    </location>
</feature>
<reference evidence="4" key="1">
    <citation type="journal article" date="2019" name="Int. J. Syst. Evol. Microbiol.">
        <title>The Global Catalogue of Microorganisms (GCM) 10K type strain sequencing project: providing services to taxonomists for standard genome sequencing and annotation.</title>
        <authorList>
            <consortium name="The Broad Institute Genomics Platform"/>
            <consortium name="The Broad Institute Genome Sequencing Center for Infectious Disease"/>
            <person name="Wu L."/>
            <person name="Ma J."/>
        </authorList>
    </citation>
    <scope>NUCLEOTIDE SEQUENCE [LARGE SCALE GENOMIC DNA]</scope>
    <source>
        <strain evidence="4">KCTC 33676</strain>
    </source>
</reference>
<keyword evidence="2" id="KW-0472">Membrane</keyword>
<name>A0ABW5RF98_9BACL</name>
<evidence type="ECO:0000313" key="3">
    <source>
        <dbReference type="EMBL" id="MFD2673612.1"/>
    </source>
</evidence>
<dbReference type="Pfam" id="PF03929">
    <property type="entry name" value="PepSY_TM"/>
    <property type="match status" value="1"/>
</dbReference>
<gene>
    <name evidence="3" type="ORF">ACFSUC_18845</name>
</gene>
<feature type="transmembrane region" description="Helical" evidence="2">
    <location>
        <begin position="409"/>
        <end position="430"/>
    </location>
</feature>
<feature type="region of interest" description="Disordered" evidence="1">
    <location>
        <begin position="1"/>
        <end position="43"/>
    </location>
</feature>
<proteinExistence type="predicted"/>
<feature type="transmembrane region" description="Helical" evidence="2">
    <location>
        <begin position="240"/>
        <end position="260"/>
    </location>
</feature>
<feature type="transmembrane region" description="Helical" evidence="2">
    <location>
        <begin position="189"/>
        <end position="209"/>
    </location>
</feature>
<evidence type="ECO:0000256" key="2">
    <source>
        <dbReference type="SAM" id="Phobius"/>
    </source>
</evidence>
<comment type="caution">
    <text evidence="3">The sequence shown here is derived from an EMBL/GenBank/DDBJ whole genome shotgun (WGS) entry which is preliminary data.</text>
</comment>
<sequence length="497" mass="54988">MNEEINPSRPASSAQGQTENKAEKTTERRNEHQNEQQTEHKIEKKKSPLYASVWRWHFYAGLIFTPFLLILAISGGIYLFKDEVENYMHHDQYFVSPQTVTEEKLPPSDMVEKVQAGHPGAVVISMTQYDNPERSVKMGLIEQGQMSFAFINPYNGELSGKLSSDDMLMNQVRDLHSQLLVGGTWANRLVELAAGWALILLLTGLYIWWPRNKGGIWGTLLPRFRARGRTFWRDLHAVPAFWLSAGLLLLILTGLPWSGVMGEQIQKFSTSTNTGYPAFALSFGEKPQSVTYTKDVAQDIPWATEKLPVPTSDDTKGLIPLGINEVQHLVDSQSIDKPYTLSFPSGASGVYTVATTGQHPTDLTTIHLDQYSGTVLTDVRFADLGITAQAISLGIALHEGRLFGLPNQLLGLLVCAGLVLMIISAIVMWLKRRPAGKLGAPSKPASPRPVKQTIVVWAITLILGILMPLVGLSIVAVLLLDLLVIRRIKALKSWFSA</sequence>
<dbReference type="PANTHER" id="PTHR34219">
    <property type="entry name" value="IRON-REGULATED INNER MEMBRANE PROTEIN-RELATED"/>
    <property type="match status" value="1"/>
</dbReference>
<dbReference type="InterPro" id="IPR005625">
    <property type="entry name" value="PepSY-ass_TM"/>
</dbReference>
<keyword evidence="4" id="KW-1185">Reference proteome</keyword>
<evidence type="ECO:0000313" key="4">
    <source>
        <dbReference type="Proteomes" id="UP001597497"/>
    </source>
</evidence>